<dbReference type="RefSeq" id="WP_215434863.1">
    <property type="nucleotide sequence ID" value="NZ_AP025943.1"/>
</dbReference>
<proteinExistence type="predicted"/>
<dbReference type="EMBL" id="AP025943">
    <property type="protein sequence ID" value="BDL44295.1"/>
    <property type="molecule type" value="Genomic_DNA"/>
</dbReference>
<evidence type="ECO:0000256" key="2">
    <source>
        <dbReference type="ARBA" id="ARBA00022695"/>
    </source>
</evidence>
<keyword evidence="2 3" id="KW-0548">Nucleotidyltransferase</keyword>
<name>A0ABN6QLM2_9BACT</name>
<dbReference type="InterPro" id="IPR034683">
    <property type="entry name" value="IspD/TarI"/>
</dbReference>
<dbReference type="SUPFAM" id="SSF53448">
    <property type="entry name" value="Nucleotide-diphospho-sugar transferases"/>
    <property type="match status" value="1"/>
</dbReference>
<dbReference type="PANTHER" id="PTHR32125:SF4">
    <property type="entry name" value="2-C-METHYL-D-ERYTHRITOL 4-PHOSPHATE CYTIDYLYLTRANSFERASE, CHLOROPLASTIC"/>
    <property type="match status" value="1"/>
</dbReference>
<dbReference type="InterPro" id="IPR001228">
    <property type="entry name" value="IspD"/>
</dbReference>
<dbReference type="InterPro" id="IPR029044">
    <property type="entry name" value="Nucleotide-diphossugar_trans"/>
</dbReference>
<protein>
    <submittedName>
        <fullName evidence="3">2-C-methyl-D-erythritol 4-phosphate cytidylyltransferase</fullName>
    </submittedName>
</protein>
<evidence type="ECO:0000313" key="3">
    <source>
        <dbReference type="EMBL" id="BDL44295.1"/>
    </source>
</evidence>
<evidence type="ECO:0000313" key="4">
    <source>
        <dbReference type="Proteomes" id="UP001062263"/>
    </source>
</evidence>
<sequence length="231" mass="25577">MSCCAAIIVAAGSSRRAGFDKLLAPLHGVRVLERSIRAFANCREVSEIVVVCPEERFHAIDAADLEAGIPITRVDGGAERHESVQNGLAALLYTPELVAVHDGARPLITVEQISRCIQTARECGAAASARPVTDTLKRADSERFTLPEQVNREGLWCMETPQVFQYSLLLDAYVEVSERDIRVTDEVTALQLIGHPTRLVHNHEPNPKITWPEDISHAEMLLELTHRRNDS</sequence>
<organism evidence="3 4">
    <name type="scientific">Akkermansia biwaensis</name>
    <dbReference type="NCBI Taxonomy" id="2946555"/>
    <lineage>
        <taxon>Bacteria</taxon>
        <taxon>Pseudomonadati</taxon>
        <taxon>Verrucomicrobiota</taxon>
        <taxon>Verrucomicrobiia</taxon>
        <taxon>Verrucomicrobiales</taxon>
        <taxon>Akkermansiaceae</taxon>
        <taxon>Akkermansia</taxon>
    </lineage>
</organism>
<dbReference type="InterPro" id="IPR050088">
    <property type="entry name" value="IspD/TarI_cytidylyltransf_bact"/>
</dbReference>
<dbReference type="Gene3D" id="3.90.550.10">
    <property type="entry name" value="Spore Coat Polysaccharide Biosynthesis Protein SpsA, Chain A"/>
    <property type="match status" value="1"/>
</dbReference>
<dbReference type="GO" id="GO:0016779">
    <property type="term" value="F:nucleotidyltransferase activity"/>
    <property type="evidence" value="ECO:0007669"/>
    <property type="project" value="UniProtKB-KW"/>
</dbReference>
<dbReference type="PANTHER" id="PTHR32125">
    <property type="entry name" value="2-C-METHYL-D-ERYTHRITOL 4-PHOSPHATE CYTIDYLYLTRANSFERASE, CHLOROPLASTIC"/>
    <property type="match status" value="1"/>
</dbReference>
<evidence type="ECO:0000256" key="1">
    <source>
        <dbReference type="ARBA" id="ARBA00022679"/>
    </source>
</evidence>
<reference evidence="3" key="1">
    <citation type="submission" date="2022-06" db="EMBL/GenBank/DDBJ databases">
        <title>Akkermansia biwalacus sp. nov., an anaerobic mucin-degrading bacterium isolated from human intestine.</title>
        <authorList>
            <person name="Kobayashi Y."/>
            <person name="Inoue S."/>
            <person name="Kawahara T."/>
            <person name="Kohda N."/>
        </authorList>
    </citation>
    <scope>NUCLEOTIDE SEQUENCE</scope>
    <source>
        <strain evidence="3">WON2089</strain>
    </source>
</reference>
<gene>
    <name evidence="3" type="primary">ispD</name>
    <name evidence="3" type="ORF">Abiwalacus_18690</name>
</gene>
<dbReference type="Proteomes" id="UP001062263">
    <property type="component" value="Chromosome"/>
</dbReference>
<keyword evidence="4" id="KW-1185">Reference proteome</keyword>
<accession>A0ABN6QLM2</accession>
<dbReference type="Pfam" id="PF01128">
    <property type="entry name" value="IspD"/>
    <property type="match status" value="1"/>
</dbReference>
<dbReference type="NCBIfam" id="TIGR00453">
    <property type="entry name" value="ispD"/>
    <property type="match status" value="1"/>
</dbReference>
<dbReference type="CDD" id="cd02516">
    <property type="entry name" value="CDP-ME_synthetase"/>
    <property type="match status" value="1"/>
</dbReference>
<keyword evidence="1" id="KW-0808">Transferase</keyword>